<dbReference type="Pfam" id="PF00732">
    <property type="entry name" value="GMC_oxred_N"/>
    <property type="match status" value="1"/>
</dbReference>
<dbReference type="SUPFAM" id="SSF51905">
    <property type="entry name" value="FAD/NAD(P)-binding domain"/>
    <property type="match status" value="1"/>
</dbReference>
<reference evidence="10" key="1">
    <citation type="submission" date="2022-12" db="EMBL/GenBank/DDBJ databases">
        <authorList>
            <person name="Petersen C."/>
        </authorList>
    </citation>
    <scope>NUCLEOTIDE SEQUENCE</scope>
    <source>
        <strain evidence="10">IBT 35675</strain>
    </source>
</reference>
<dbReference type="EMBL" id="JAPZBR010000001">
    <property type="protein sequence ID" value="KAJ5367841.1"/>
    <property type="molecule type" value="Genomic_DNA"/>
</dbReference>
<dbReference type="Gene3D" id="3.50.50.60">
    <property type="entry name" value="FAD/NAD(P)-binding domain"/>
    <property type="match status" value="1"/>
</dbReference>
<comment type="cofactor">
    <cofactor evidence="6">
        <name>FAD</name>
        <dbReference type="ChEBI" id="CHEBI:57692"/>
    </cofactor>
</comment>
<feature type="non-terminal residue" evidence="10">
    <location>
        <position position="1"/>
    </location>
</feature>
<accession>A0A9W9V6A9</accession>
<dbReference type="PIRSF" id="PIRSF000137">
    <property type="entry name" value="Alcohol_oxidase"/>
    <property type="match status" value="1"/>
</dbReference>
<reference evidence="10" key="2">
    <citation type="journal article" date="2023" name="IMA Fungus">
        <title>Comparative genomic study of the Penicillium genus elucidates a diverse pangenome and 15 lateral gene transfer events.</title>
        <authorList>
            <person name="Petersen C."/>
            <person name="Sorensen T."/>
            <person name="Nielsen M.R."/>
            <person name="Sondergaard T.E."/>
            <person name="Sorensen J.L."/>
            <person name="Fitzpatrick D.A."/>
            <person name="Frisvad J.C."/>
            <person name="Nielsen K.L."/>
        </authorList>
    </citation>
    <scope>NUCLEOTIDE SEQUENCE</scope>
    <source>
        <strain evidence="10">IBT 35675</strain>
    </source>
</reference>
<evidence type="ECO:0000313" key="11">
    <source>
        <dbReference type="Proteomes" id="UP001148299"/>
    </source>
</evidence>
<dbReference type="InterPro" id="IPR007867">
    <property type="entry name" value="GMC_OxRtase_C"/>
</dbReference>
<dbReference type="Pfam" id="PF05199">
    <property type="entry name" value="GMC_oxred_C"/>
    <property type="match status" value="1"/>
</dbReference>
<dbReference type="PROSITE" id="PS00624">
    <property type="entry name" value="GMC_OXRED_2"/>
    <property type="match status" value="1"/>
</dbReference>
<feature type="binding site" evidence="6">
    <location>
        <position position="253"/>
    </location>
    <ligand>
        <name>FAD</name>
        <dbReference type="ChEBI" id="CHEBI:57692"/>
    </ligand>
</feature>
<dbReference type="PANTHER" id="PTHR11552">
    <property type="entry name" value="GLUCOSE-METHANOL-CHOLINE GMC OXIDOREDUCTASE"/>
    <property type="match status" value="1"/>
</dbReference>
<dbReference type="GO" id="GO:0005737">
    <property type="term" value="C:cytoplasm"/>
    <property type="evidence" value="ECO:0007669"/>
    <property type="project" value="UniProtKB-SubCell"/>
</dbReference>
<comment type="subcellular location">
    <subcellularLocation>
        <location evidence="2">Cytoplasm</location>
    </subcellularLocation>
    <subcellularLocation>
        <location evidence="1">Secreted</location>
        <location evidence="1">Cell wall</location>
    </subcellularLocation>
</comment>
<dbReference type="PROSITE" id="PS51257">
    <property type="entry name" value="PROKAR_LIPOPROTEIN"/>
    <property type="match status" value="1"/>
</dbReference>
<dbReference type="Gene3D" id="3.30.560.10">
    <property type="entry name" value="Glucose Oxidase, domain 3"/>
    <property type="match status" value="1"/>
</dbReference>
<gene>
    <name evidence="10" type="ORF">N7541_001782</name>
</gene>
<keyword evidence="7" id="KW-0285">Flavoprotein</keyword>
<evidence type="ECO:0000256" key="2">
    <source>
        <dbReference type="ARBA" id="ARBA00004496"/>
    </source>
</evidence>
<protein>
    <submittedName>
        <fullName evidence="10">Dehydrogenase citC</fullName>
    </submittedName>
</protein>
<name>A0A9W9V6A9_PENBR</name>
<dbReference type="InterPro" id="IPR012132">
    <property type="entry name" value="GMC_OxRdtase"/>
</dbReference>
<evidence type="ECO:0000313" key="10">
    <source>
        <dbReference type="EMBL" id="KAJ5367841.1"/>
    </source>
</evidence>
<feature type="domain" description="Glucose-methanol-choline oxidoreductase N-terminal" evidence="8">
    <location>
        <begin position="98"/>
        <end position="121"/>
    </location>
</feature>
<evidence type="ECO:0000256" key="5">
    <source>
        <dbReference type="ARBA" id="ARBA00022512"/>
    </source>
</evidence>
<dbReference type="PANTHER" id="PTHR11552:SF210">
    <property type="entry name" value="GLUCOSE-METHANOL-CHOLINE OXIDOREDUCTASE N-TERMINAL DOMAIN-CONTAINING PROTEIN-RELATED"/>
    <property type="match status" value="1"/>
</dbReference>
<evidence type="ECO:0000259" key="8">
    <source>
        <dbReference type="PROSITE" id="PS00623"/>
    </source>
</evidence>
<dbReference type="InterPro" id="IPR036188">
    <property type="entry name" value="FAD/NAD-bd_sf"/>
</dbReference>
<keyword evidence="4" id="KW-0963">Cytoplasm</keyword>
<keyword evidence="5" id="KW-0964">Secreted</keyword>
<dbReference type="PROSITE" id="PS00623">
    <property type="entry name" value="GMC_OXRED_1"/>
    <property type="match status" value="1"/>
</dbReference>
<dbReference type="AlphaFoldDB" id="A0A9W9V6A9"/>
<keyword evidence="11" id="KW-1185">Reference proteome</keyword>
<dbReference type="GO" id="GO:0016614">
    <property type="term" value="F:oxidoreductase activity, acting on CH-OH group of donors"/>
    <property type="evidence" value="ECO:0007669"/>
    <property type="project" value="InterPro"/>
</dbReference>
<evidence type="ECO:0000256" key="4">
    <source>
        <dbReference type="ARBA" id="ARBA00022490"/>
    </source>
</evidence>
<evidence type="ECO:0000256" key="1">
    <source>
        <dbReference type="ARBA" id="ARBA00004191"/>
    </source>
</evidence>
<organism evidence="10 11">
    <name type="scientific">Penicillium brevicompactum</name>
    <dbReference type="NCBI Taxonomy" id="5074"/>
    <lineage>
        <taxon>Eukaryota</taxon>
        <taxon>Fungi</taxon>
        <taxon>Dikarya</taxon>
        <taxon>Ascomycota</taxon>
        <taxon>Pezizomycotina</taxon>
        <taxon>Eurotiomycetes</taxon>
        <taxon>Eurotiomycetidae</taxon>
        <taxon>Eurotiales</taxon>
        <taxon>Aspergillaceae</taxon>
        <taxon>Penicillium</taxon>
    </lineage>
</organism>
<sequence>MTSLHPKIPTPVDEFVQTEFDYLICGGGTAGCTIAARLSKNPNVLVGVIEAGKYRIGDPTVDTPALFTQMLEDPEYDWCMYTEPQDGNRGKSHHIPRGKLLGGSSGMNAMMYVRGSSQDYDDWAVLTGDEGWSAKNMQHYMKRHQTLEPTSSVVSETMPFVDGFHGTDGPIRTSFNDTITPIEKNIIDACDEATNIVSKPTDPWSGDHIGFYHTLGSVIRTGPDKGKRSYAARGYYEENRQRSNLKILCESLVNKIILDGNRATGVSITYGDREFTIFARREIIVSGGAIKSPQILELSGIGDPDVLRAAGVECKIPNRSIGANLQDHSMTFVTFAVKPEVAINESLNGGPEKLQAAIDQYRESGSGPLSCILSVQGFFPAKSILSGAELEQIVGSIREIKPNSDFHEKQLSLIISHLQSQNSANIQVVLISATASAKGVEHQSELIQPQSAEEPTGFTLLLCAQYPVARGYVHIQSSDPTVQPVIQPNYGGHEADIALLAATLRWTDKVASSEHLQSSIMHRSFPGPTKDLENLETAKEAVHDLVMGEYHICGSVAMGDALDSRLRVKGVDGLRVADASVFPNNVSGNIVSSVYAVAEKAADMIFED</sequence>
<proteinExistence type="inferred from homology"/>
<evidence type="ECO:0000256" key="6">
    <source>
        <dbReference type="PIRSR" id="PIRSR000137-2"/>
    </source>
</evidence>
<evidence type="ECO:0000259" key="9">
    <source>
        <dbReference type="PROSITE" id="PS00624"/>
    </source>
</evidence>
<dbReference type="Proteomes" id="UP001148299">
    <property type="component" value="Unassembled WGS sequence"/>
</dbReference>
<comment type="caution">
    <text evidence="10">The sequence shown here is derived from an EMBL/GenBank/DDBJ whole genome shotgun (WGS) entry which is preliminary data.</text>
</comment>
<feature type="domain" description="Glucose-methanol-choline oxidoreductase N-terminal" evidence="9">
    <location>
        <begin position="288"/>
        <end position="302"/>
    </location>
</feature>
<keyword evidence="5" id="KW-0134">Cell wall</keyword>
<dbReference type="InterPro" id="IPR000172">
    <property type="entry name" value="GMC_OxRdtase_N"/>
</dbReference>
<comment type="similarity">
    <text evidence="3 7">Belongs to the GMC oxidoreductase family.</text>
</comment>
<evidence type="ECO:0000256" key="7">
    <source>
        <dbReference type="RuleBase" id="RU003968"/>
    </source>
</evidence>
<evidence type="ECO:0000256" key="3">
    <source>
        <dbReference type="ARBA" id="ARBA00010790"/>
    </source>
</evidence>
<dbReference type="GO" id="GO:0050660">
    <property type="term" value="F:flavin adenine dinucleotide binding"/>
    <property type="evidence" value="ECO:0007669"/>
    <property type="project" value="InterPro"/>
</dbReference>
<dbReference type="SUPFAM" id="SSF54373">
    <property type="entry name" value="FAD-linked reductases, C-terminal domain"/>
    <property type="match status" value="1"/>
</dbReference>
<keyword evidence="6 7" id="KW-0274">FAD</keyword>